<dbReference type="AlphaFoldDB" id="A0A2I0TBI2"/>
<sequence length="99" mass="10630">MLGRREGKGEPILVYGFAGATPEIQAVQHLGLQLLFLGIAILLSDLPLAPMMSLDVDTFHKCLSLPSAFGKTVSFDVGLSQTLSREEMLPIPDFPCGSI</sequence>
<name>A0A2I0TBI2_LIMLA</name>
<organism evidence="1 2">
    <name type="scientific">Limosa lapponica baueri</name>
    <dbReference type="NCBI Taxonomy" id="1758121"/>
    <lineage>
        <taxon>Eukaryota</taxon>
        <taxon>Metazoa</taxon>
        <taxon>Chordata</taxon>
        <taxon>Craniata</taxon>
        <taxon>Vertebrata</taxon>
        <taxon>Euteleostomi</taxon>
        <taxon>Archelosauria</taxon>
        <taxon>Archosauria</taxon>
        <taxon>Dinosauria</taxon>
        <taxon>Saurischia</taxon>
        <taxon>Theropoda</taxon>
        <taxon>Coelurosauria</taxon>
        <taxon>Aves</taxon>
        <taxon>Neognathae</taxon>
        <taxon>Neoaves</taxon>
        <taxon>Charadriiformes</taxon>
        <taxon>Scolopacidae</taxon>
        <taxon>Limosa</taxon>
    </lineage>
</organism>
<gene>
    <name evidence="1" type="ORF">llap_18542</name>
</gene>
<evidence type="ECO:0000313" key="2">
    <source>
        <dbReference type="Proteomes" id="UP000233556"/>
    </source>
</evidence>
<dbReference type="EMBL" id="KZ513266">
    <property type="protein sequence ID" value="PKU31154.1"/>
    <property type="molecule type" value="Genomic_DNA"/>
</dbReference>
<evidence type="ECO:0000313" key="1">
    <source>
        <dbReference type="EMBL" id="PKU31154.1"/>
    </source>
</evidence>
<dbReference type="Proteomes" id="UP000233556">
    <property type="component" value="Unassembled WGS sequence"/>
</dbReference>
<protein>
    <submittedName>
        <fullName evidence="1">Uncharacterized protein</fullName>
    </submittedName>
</protein>
<proteinExistence type="predicted"/>
<keyword evidence="2" id="KW-1185">Reference proteome</keyword>
<reference evidence="2" key="1">
    <citation type="submission" date="2017-11" db="EMBL/GenBank/DDBJ databases">
        <authorList>
            <person name="Lima N.C."/>
            <person name="Parody-Merino A.M."/>
            <person name="Battley P.F."/>
            <person name="Fidler A.E."/>
            <person name="Prosdocimi F."/>
        </authorList>
    </citation>
    <scope>NUCLEOTIDE SEQUENCE [LARGE SCALE GENOMIC DNA]</scope>
</reference>
<reference evidence="2" key="2">
    <citation type="submission" date="2017-12" db="EMBL/GenBank/DDBJ databases">
        <title>Genome sequence of the Bar-tailed Godwit (Limosa lapponica baueri).</title>
        <authorList>
            <person name="Lima N.C.B."/>
            <person name="Parody-Merino A.M."/>
            <person name="Battley P.F."/>
            <person name="Fidler A.E."/>
            <person name="Prosdocimi F."/>
        </authorList>
    </citation>
    <scope>NUCLEOTIDE SEQUENCE [LARGE SCALE GENOMIC DNA]</scope>
</reference>
<accession>A0A2I0TBI2</accession>